<dbReference type="NCBIfam" id="NF004127">
    <property type="entry name" value="PRK05617.1"/>
    <property type="match status" value="1"/>
</dbReference>
<gene>
    <name evidence="5" type="ORF">QSP1433_LOCUS681</name>
</gene>
<dbReference type="InterPro" id="IPR045004">
    <property type="entry name" value="ECH_dom"/>
</dbReference>
<dbReference type="InterPro" id="IPR032259">
    <property type="entry name" value="HIBYL-CoA-H"/>
</dbReference>
<evidence type="ECO:0000259" key="4">
    <source>
        <dbReference type="Pfam" id="PF16113"/>
    </source>
</evidence>
<evidence type="ECO:0000256" key="1">
    <source>
        <dbReference type="ARBA" id="ARBA00001709"/>
    </source>
</evidence>
<dbReference type="PANTHER" id="PTHR43176">
    <property type="entry name" value="3-HYDROXYISOBUTYRYL-COA HYDROLASE-RELATED"/>
    <property type="match status" value="1"/>
</dbReference>
<evidence type="ECO:0000313" key="5">
    <source>
        <dbReference type="EMBL" id="CAD9663496.1"/>
    </source>
</evidence>
<dbReference type="InterPro" id="IPR022657">
    <property type="entry name" value="De-COase2_CS"/>
</dbReference>
<protein>
    <recommendedName>
        <fullName evidence="2">3-hydroxyisobutyryl-CoA hydrolase</fullName>
        <ecNumber evidence="2">3.1.2.4</ecNumber>
    </recommendedName>
</protein>
<accession>A0A7S2R8E1</accession>
<dbReference type="InterPro" id="IPR029045">
    <property type="entry name" value="ClpP/crotonase-like_dom_sf"/>
</dbReference>
<sequence>MHRISTLRQHISRNKKNCRAGVQQLGCSFSTMTEAEDQVLFRDIGDLIKGILLNRPKKFNALNLNMVREITPVYSNYIACGKTKLVLMTGAGDKAFCAGGDITDVRESTLAGGSLGYDFFFEEYQLNHCIATAFEKTGLIQVALLDGVDMGGGVGLSHHGKVRVATEKTTFAMPETAIGLFPDVGGTYALTRLKSGKAMGLYLGLTGVRLGAADCLWSGIATHYIPRANLGKLEVQLAALGENVQDINAVNGVLDELRGGEDPPQSGKASPVLLPHLEGIEECFSFETIEEIVAALEKYARDNAGDSQKKNWAETTLQTLGKVSPLSLKITIEALHRHSLPTVTIGDALINEYRIVQRMCDKDGDFFEGVRALLVDKDMSPKWNHASVEDVPQELVDSFFEPLPTSHPRGELRL</sequence>
<dbReference type="GO" id="GO:0003860">
    <property type="term" value="F:3-hydroxyisobutyryl-CoA hydrolase activity"/>
    <property type="evidence" value="ECO:0007669"/>
    <property type="project" value="UniProtKB-EC"/>
</dbReference>
<evidence type="ECO:0000256" key="3">
    <source>
        <dbReference type="ARBA" id="ARBA00022801"/>
    </source>
</evidence>
<proteinExistence type="predicted"/>
<dbReference type="AlphaFoldDB" id="A0A7S2R8E1"/>
<reference evidence="5" key="1">
    <citation type="submission" date="2021-01" db="EMBL/GenBank/DDBJ databases">
        <authorList>
            <person name="Corre E."/>
            <person name="Pelletier E."/>
            <person name="Niang G."/>
            <person name="Scheremetjew M."/>
            <person name="Finn R."/>
            <person name="Kale V."/>
            <person name="Holt S."/>
            <person name="Cochrane G."/>
            <person name="Meng A."/>
            <person name="Brown T."/>
            <person name="Cohen L."/>
        </authorList>
    </citation>
    <scope>NUCLEOTIDE SEQUENCE</scope>
    <source>
        <strain evidence="5">NY070348D</strain>
    </source>
</reference>
<dbReference type="CDD" id="cd06558">
    <property type="entry name" value="crotonase-like"/>
    <property type="match status" value="1"/>
</dbReference>
<dbReference type="PROSITE" id="PS00879">
    <property type="entry name" value="ODR_DC_2_2"/>
    <property type="match status" value="1"/>
</dbReference>
<keyword evidence="3" id="KW-0378">Hydrolase</keyword>
<comment type="catalytic activity">
    <reaction evidence="1">
        <text>3-hydroxy-2-methylpropanoyl-CoA + H2O = 3-hydroxy-2-methylpropanoate + CoA + H(+)</text>
        <dbReference type="Rhea" id="RHEA:20888"/>
        <dbReference type="ChEBI" id="CHEBI:11805"/>
        <dbReference type="ChEBI" id="CHEBI:15377"/>
        <dbReference type="ChEBI" id="CHEBI:15378"/>
        <dbReference type="ChEBI" id="CHEBI:57287"/>
        <dbReference type="ChEBI" id="CHEBI:57340"/>
        <dbReference type="EC" id="3.1.2.4"/>
    </reaction>
</comment>
<feature type="domain" description="Enoyl-CoA hydratase/isomerase" evidence="4">
    <location>
        <begin position="51"/>
        <end position="400"/>
    </location>
</feature>
<dbReference type="SUPFAM" id="SSF52096">
    <property type="entry name" value="ClpP/crotonase"/>
    <property type="match status" value="1"/>
</dbReference>
<dbReference type="Pfam" id="PF16113">
    <property type="entry name" value="ECH_2"/>
    <property type="match status" value="1"/>
</dbReference>
<dbReference type="Gene3D" id="3.90.226.10">
    <property type="entry name" value="2-enoyl-CoA Hydratase, Chain A, domain 1"/>
    <property type="match status" value="1"/>
</dbReference>
<organism evidence="5">
    <name type="scientific">Mucochytrium quahogii</name>
    <dbReference type="NCBI Taxonomy" id="96639"/>
    <lineage>
        <taxon>Eukaryota</taxon>
        <taxon>Sar</taxon>
        <taxon>Stramenopiles</taxon>
        <taxon>Bigyra</taxon>
        <taxon>Labyrinthulomycetes</taxon>
        <taxon>Thraustochytrida</taxon>
        <taxon>Thraustochytriidae</taxon>
        <taxon>Mucochytrium</taxon>
    </lineage>
</organism>
<dbReference type="PANTHER" id="PTHR43176:SF3">
    <property type="entry name" value="3-HYDROXYISOBUTYRYL-COA HYDROLASE, MITOCHONDRIAL"/>
    <property type="match status" value="1"/>
</dbReference>
<evidence type="ECO:0000256" key="2">
    <source>
        <dbReference type="ARBA" id="ARBA00011915"/>
    </source>
</evidence>
<dbReference type="EC" id="3.1.2.4" evidence="2"/>
<dbReference type="GO" id="GO:0006574">
    <property type="term" value="P:L-valine catabolic process"/>
    <property type="evidence" value="ECO:0007669"/>
    <property type="project" value="TreeGrafter"/>
</dbReference>
<dbReference type="EMBL" id="HBHK01001166">
    <property type="protein sequence ID" value="CAD9663496.1"/>
    <property type="molecule type" value="Transcribed_RNA"/>
</dbReference>
<name>A0A7S2R8E1_9STRA</name>